<dbReference type="RefSeq" id="WP_039772522.1">
    <property type="nucleotide sequence ID" value="NZ_BJLA01000029.1"/>
</dbReference>
<comment type="caution">
    <text evidence="1">The sequence shown here is derived from an EMBL/GenBank/DDBJ whole genome shotgun (WGS) entry which is preliminary data.</text>
</comment>
<gene>
    <name evidence="1" type="ORF">CDIOL_48620</name>
</gene>
<evidence type="ECO:0000313" key="2">
    <source>
        <dbReference type="Proteomes" id="UP000325212"/>
    </source>
</evidence>
<reference evidence="1 2" key="1">
    <citation type="submission" date="2019-06" db="EMBL/GenBank/DDBJ databases">
        <title>Draft genome sequence of Clostridium diolis DSM 15410.</title>
        <authorList>
            <person name="Kobayashi H."/>
            <person name="Tanizawa Y."/>
            <person name="Tohno M."/>
        </authorList>
    </citation>
    <scope>NUCLEOTIDE SEQUENCE [LARGE SCALE GENOMIC DNA]</scope>
    <source>
        <strain evidence="1 2">DSM 15410</strain>
    </source>
</reference>
<dbReference type="Proteomes" id="UP000325212">
    <property type="component" value="Unassembled WGS sequence"/>
</dbReference>
<organism evidence="1 2">
    <name type="scientific">Clostridium diolis</name>
    <dbReference type="NCBI Taxonomy" id="223919"/>
    <lineage>
        <taxon>Bacteria</taxon>
        <taxon>Bacillati</taxon>
        <taxon>Bacillota</taxon>
        <taxon>Clostridia</taxon>
        <taxon>Eubacteriales</taxon>
        <taxon>Clostridiaceae</taxon>
        <taxon>Clostridium</taxon>
    </lineage>
</organism>
<evidence type="ECO:0000313" key="1">
    <source>
        <dbReference type="EMBL" id="GEA33939.1"/>
    </source>
</evidence>
<protein>
    <submittedName>
        <fullName evidence="1">Uncharacterized protein</fullName>
    </submittedName>
</protein>
<keyword evidence="2" id="KW-1185">Reference proteome</keyword>
<accession>A0AAV3WA23</accession>
<dbReference type="EMBL" id="BJLA01000029">
    <property type="protein sequence ID" value="GEA33939.1"/>
    <property type="molecule type" value="Genomic_DNA"/>
</dbReference>
<dbReference type="AlphaFoldDB" id="A0AAV3WA23"/>
<sequence length="129" mass="14977">MNSVVHLNGYIRNLDADKLDKEFKLITRSYLIEDFTKSDICGLFNRDLKEARVIIFIGTSLKYDLDIQRIIYAIDENHEKIVSIDKTDSSSKIDVFEDRRKNILGKVFYIGVEGLANEIEEAKRTYVPK</sequence>
<name>A0AAV3WA23_9CLOT</name>
<proteinExistence type="predicted"/>